<name>A0A2H9U605_9GAMM</name>
<evidence type="ECO:0000313" key="3">
    <source>
        <dbReference type="Proteomes" id="UP000235861"/>
    </source>
</evidence>
<organism evidence="2 3">
    <name type="scientific">Aeromonas cavernicola</name>
    <dbReference type="NCBI Taxonomy" id="1006623"/>
    <lineage>
        <taxon>Bacteria</taxon>
        <taxon>Pseudomonadati</taxon>
        <taxon>Pseudomonadota</taxon>
        <taxon>Gammaproteobacteria</taxon>
        <taxon>Aeromonadales</taxon>
        <taxon>Aeromonadaceae</taxon>
        <taxon>Aeromonas</taxon>
    </lineage>
</organism>
<gene>
    <name evidence="2" type="ORF">CUC53_07445</name>
</gene>
<feature type="signal peptide" evidence="1">
    <location>
        <begin position="1"/>
        <end position="17"/>
    </location>
</feature>
<comment type="caution">
    <text evidence="2">The sequence shown here is derived from an EMBL/GenBank/DDBJ whole genome shotgun (WGS) entry which is preliminary data.</text>
</comment>
<reference evidence="2 3" key="1">
    <citation type="submission" date="2017-11" db="EMBL/GenBank/DDBJ databases">
        <title>Draft genome sequence of environmental isolate Aeromonas cavernicola sp. nov. MDC 2508.</title>
        <authorList>
            <person name="Colston S.M."/>
            <person name="Navarro A."/>
            <person name="Martinez-Murcia A.J."/>
            <person name="Graf J."/>
        </authorList>
    </citation>
    <scope>NUCLEOTIDE SEQUENCE [LARGE SCALE GENOMIC DNA]</scope>
    <source>
        <strain evidence="2 3">MDC 2508</strain>
    </source>
</reference>
<dbReference type="EMBL" id="PGGC01000067">
    <property type="protein sequence ID" value="PJG59408.1"/>
    <property type="molecule type" value="Genomic_DNA"/>
</dbReference>
<evidence type="ECO:0000313" key="2">
    <source>
        <dbReference type="EMBL" id="PJG59408.1"/>
    </source>
</evidence>
<keyword evidence="3" id="KW-1185">Reference proteome</keyword>
<dbReference type="InterPro" id="IPR049848">
    <property type="entry name" value="TapY2-like"/>
</dbReference>
<sequence length="93" mass="10422">MRLVLLLLLLFPLLGQAEVEDIKCYVALEGGYYVVLQHPLSDVSKKNIDRTFKTKGYEIDGIIRHVTEVLECTSLAAQFSSTAAQQQDAIQPR</sequence>
<dbReference type="NCBIfam" id="NF038109">
    <property type="entry name" value="tapY2_fam"/>
    <property type="match status" value="1"/>
</dbReference>
<dbReference type="Proteomes" id="UP000235861">
    <property type="component" value="Unassembled WGS sequence"/>
</dbReference>
<feature type="chain" id="PRO_5014131830" evidence="1">
    <location>
        <begin position="18"/>
        <end position="93"/>
    </location>
</feature>
<dbReference type="RefSeq" id="WP_100293570.1">
    <property type="nucleotide sequence ID" value="NZ_PGGC01000067.1"/>
</dbReference>
<dbReference type="AlphaFoldDB" id="A0A2H9U605"/>
<protein>
    <submittedName>
        <fullName evidence="2">Uncharacterized protein</fullName>
    </submittedName>
</protein>
<evidence type="ECO:0000256" key="1">
    <source>
        <dbReference type="SAM" id="SignalP"/>
    </source>
</evidence>
<accession>A0A2H9U605</accession>
<dbReference type="OrthoDB" id="5592081at2"/>
<proteinExistence type="predicted"/>
<keyword evidence="1" id="KW-0732">Signal</keyword>